<feature type="domain" description="Activator of Hsp90 ATPase homologue 1/2-like C-terminal" evidence="2">
    <location>
        <begin position="24"/>
        <end position="142"/>
    </location>
</feature>
<comment type="caution">
    <text evidence="3">The sequence shown here is derived from an EMBL/GenBank/DDBJ whole genome shotgun (WGS) entry which is preliminary data.</text>
</comment>
<sequence>MTRCVPDLSDRPYALTVQRRMPLTPDALFTAWTEQFGVWFAVPESVLMKPAIDVPFFFATAFQGTLHPHYGRFLRLEPGRLVELTWVTGAGGTEGAETVVTVEFSPAAEGTLVRLTHAGFPRAELRDRAEAAWPLVLEQMEQQLVSYVHDGVS</sequence>
<dbReference type="SUPFAM" id="SSF55961">
    <property type="entry name" value="Bet v1-like"/>
    <property type="match status" value="1"/>
</dbReference>
<comment type="similarity">
    <text evidence="1">Belongs to the AHA1 family.</text>
</comment>
<dbReference type="Proteomes" id="UP001500618">
    <property type="component" value="Unassembled WGS sequence"/>
</dbReference>
<accession>A0ABP4TH70</accession>
<dbReference type="InterPro" id="IPR013538">
    <property type="entry name" value="ASHA1/2-like_C"/>
</dbReference>
<reference evidence="4" key="1">
    <citation type="journal article" date="2019" name="Int. J. Syst. Evol. Microbiol.">
        <title>The Global Catalogue of Microorganisms (GCM) 10K type strain sequencing project: providing services to taxonomists for standard genome sequencing and annotation.</title>
        <authorList>
            <consortium name="The Broad Institute Genomics Platform"/>
            <consortium name="The Broad Institute Genome Sequencing Center for Infectious Disease"/>
            <person name="Wu L."/>
            <person name="Ma J."/>
        </authorList>
    </citation>
    <scope>NUCLEOTIDE SEQUENCE [LARGE SCALE GENOMIC DNA]</scope>
    <source>
        <strain evidence="4">JCM 14718</strain>
    </source>
</reference>
<name>A0ABP4TH70_9ACTN</name>
<organism evidence="3 4">
    <name type="scientific">Fodinicola feengrottensis</name>
    <dbReference type="NCBI Taxonomy" id="435914"/>
    <lineage>
        <taxon>Bacteria</taxon>
        <taxon>Bacillati</taxon>
        <taxon>Actinomycetota</taxon>
        <taxon>Actinomycetes</taxon>
        <taxon>Mycobacteriales</taxon>
        <taxon>Fodinicola</taxon>
    </lineage>
</organism>
<evidence type="ECO:0000313" key="4">
    <source>
        <dbReference type="Proteomes" id="UP001500618"/>
    </source>
</evidence>
<proteinExistence type="inferred from homology"/>
<dbReference type="CDD" id="cd07814">
    <property type="entry name" value="SRPBCC_CalC_Aha1-like"/>
    <property type="match status" value="1"/>
</dbReference>
<dbReference type="Pfam" id="PF08327">
    <property type="entry name" value="AHSA1"/>
    <property type="match status" value="1"/>
</dbReference>
<dbReference type="Gene3D" id="3.30.530.20">
    <property type="match status" value="1"/>
</dbReference>
<keyword evidence="4" id="KW-1185">Reference proteome</keyword>
<dbReference type="EMBL" id="BAAANY010000015">
    <property type="protein sequence ID" value="GAA1688069.1"/>
    <property type="molecule type" value="Genomic_DNA"/>
</dbReference>
<dbReference type="RefSeq" id="WP_344311976.1">
    <property type="nucleotide sequence ID" value="NZ_BAAANY010000015.1"/>
</dbReference>
<gene>
    <name evidence="3" type="ORF">GCM10009765_41930</name>
</gene>
<evidence type="ECO:0000256" key="1">
    <source>
        <dbReference type="ARBA" id="ARBA00006817"/>
    </source>
</evidence>
<protein>
    <recommendedName>
        <fullName evidence="2">Activator of Hsp90 ATPase homologue 1/2-like C-terminal domain-containing protein</fullName>
    </recommendedName>
</protein>
<evidence type="ECO:0000313" key="3">
    <source>
        <dbReference type="EMBL" id="GAA1688069.1"/>
    </source>
</evidence>
<dbReference type="InterPro" id="IPR023393">
    <property type="entry name" value="START-like_dom_sf"/>
</dbReference>
<evidence type="ECO:0000259" key="2">
    <source>
        <dbReference type="Pfam" id="PF08327"/>
    </source>
</evidence>